<evidence type="ECO:0000313" key="3">
    <source>
        <dbReference type="EMBL" id="PDO84931.1"/>
    </source>
</evidence>
<gene>
    <name evidence="3" type="ORF">BK796_14820</name>
</gene>
<feature type="region of interest" description="Disordered" evidence="2">
    <location>
        <begin position="1"/>
        <end position="21"/>
    </location>
</feature>
<reference evidence="3 4" key="1">
    <citation type="submission" date="2017-06" db="EMBL/GenBank/DDBJ databases">
        <title>Draft genome sequence of nitrogen-fixing Kosakonia pseudosacchari strain NN143 isolated from sugarcane roots.</title>
        <authorList>
            <person name="Li Y."/>
            <person name="Li S."/>
            <person name="Lin L."/>
            <person name="Wu X."/>
            <person name="Yang L."/>
            <person name="Li Y."/>
            <person name="An Q."/>
        </authorList>
    </citation>
    <scope>NUCLEOTIDE SEQUENCE [LARGE SCALE GENOMIC DNA]</scope>
    <source>
        <strain evidence="3 4">NN143</strain>
    </source>
</reference>
<dbReference type="Pfam" id="PF13332">
    <property type="entry name" value="Fil_haemagg_2"/>
    <property type="match status" value="1"/>
</dbReference>
<keyword evidence="1" id="KW-0800">Toxin</keyword>
<accession>A0ABX4ILW3</accession>
<sequence>MNCKNTGKGGEKGNGTTWNETTLDAGQNISLKSGCDTLLQGAQVNGDKVTVDVGRDLTKPA</sequence>
<protein>
    <submittedName>
        <fullName evidence="3">Uncharacterized protein</fullName>
    </submittedName>
</protein>
<comment type="caution">
    <text evidence="3">The sequence shown here is derived from an EMBL/GenBank/DDBJ whole genome shotgun (WGS) entry which is preliminary data.</text>
</comment>
<keyword evidence="4" id="KW-1185">Reference proteome</keyword>
<dbReference type="Proteomes" id="UP000219642">
    <property type="component" value="Unassembled WGS sequence"/>
</dbReference>
<evidence type="ECO:0000256" key="2">
    <source>
        <dbReference type="SAM" id="MobiDB-lite"/>
    </source>
</evidence>
<dbReference type="EMBL" id="NITV01000008">
    <property type="protein sequence ID" value="PDO84931.1"/>
    <property type="molecule type" value="Genomic_DNA"/>
</dbReference>
<proteinExistence type="predicted"/>
<evidence type="ECO:0000313" key="4">
    <source>
        <dbReference type="Proteomes" id="UP000219642"/>
    </source>
</evidence>
<evidence type="ECO:0000256" key="1">
    <source>
        <dbReference type="ARBA" id="ARBA00022656"/>
    </source>
</evidence>
<name>A0ABX4ILW3_9ENTR</name>
<organism evidence="3 4">
    <name type="scientific">Kosakonia pseudosacchari</name>
    <dbReference type="NCBI Taxonomy" id="1646340"/>
    <lineage>
        <taxon>Bacteria</taxon>
        <taxon>Pseudomonadati</taxon>
        <taxon>Pseudomonadota</taxon>
        <taxon>Gammaproteobacteria</taxon>
        <taxon>Enterobacterales</taxon>
        <taxon>Enterobacteriaceae</taxon>
        <taxon>Kosakonia</taxon>
    </lineage>
</organism>
<dbReference type="InterPro" id="IPR025157">
    <property type="entry name" value="Hemagglutinin_rpt"/>
</dbReference>